<dbReference type="EMBL" id="BSTK01000008">
    <property type="protein sequence ID" value="GLY87582.1"/>
    <property type="molecule type" value="Genomic_DNA"/>
</dbReference>
<gene>
    <name evidence="2" type="ORF">Airi02_055110</name>
</gene>
<accession>A0A9W6S8D5</accession>
<dbReference type="Proteomes" id="UP001165074">
    <property type="component" value="Unassembled WGS sequence"/>
</dbReference>
<comment type="caution">
    <text evidence="2">The sequence shown here is derived from an EMBL/GenBank/DDBJ whole genome shotgun (WGS) entry which is preliminary data.</text>
</comment>
<sequence length="70" mass="7483">MIRVDGGSTSYEERAPARTVRPAGPRQITALTDVRDRLSGFPDRVNGGRDADPIGSGPERGVHRTGRNGP</sequence>
<dbReference type="AlphaFoldDB" id="A0A9W6S8D5"/>
<feature type="region of interest" description="Disordered" evidence="1">
    <location>
        <begin position="1"/>
        <end position="70"/>
    </location>
</feature>
<name>A0A9W6S8D5_9ACTN</name>
<organism evidence="2 3">
    <name type="scientific">Actinoallomurus iriomotensis</name>
    <dbReference type="NCBI Taxonomy" id="478107"/>
    <lineage>
        <taxon>Bacteria</taxon>
        <taxon>Bacillati</taxon>
        <taxon>Actinomycetota</taxon>
        <taxon>Actinomycetes</taxon>
        <taxon>Streptosporangiales</taxon>
        <taxon>Thermomonosporaceae</taxon>
        <taxon>Actinoallomurus</taxon>
    </lineage>
</organism>
<proteinExistence type="predicted"/>
<reference evidence="2" key="1">
    <citation type="submission" date="2023-03" db="EMBL/GenBank/DDBJ databases">
        <title>Actinoallomurus iriomotensis NBRC 103684.</title>
        <authorList>
            <person name="Ichikawa N."/>
            <person name="Sato H."/>
            <person name="Tonouchi N."/>
        </authorList>
    </citation>
    <scope>NUCLEOTIDE SEQUENCE</scope>
    <source>
        <strain evidence="2">NBRC 103684</strain>
    </source>
</reference>
<protein>
    <submittedName>
        <fullName evidence="2">Uncharacterized protein</fullName>
    </submittedName>
</protein>
<evidence type="ECO:0000313" key="3">
    <source>
        <dbReference type="Proteomes" id="UP001165074"/>
    </source>
</evidence>
<evidence type="ECO:0000256" key="1">
    <source>
        <dbReference type="SAM" id="MobiDB-lite"/>
    </source>
</evidence>
<keyword evidence="3" id="KW-1185">Reference proteome</keyword>
<evidence type="ECO:0000313" key="2">
    <source>
        <dbReference type="EMBL" id="GLY87582.1"/>
    </source>
</evidence>